<dbReference type="Pfam" id="PF00069">
    <property type="entry name" value="Pkinase"/>
    <property type="match status" value="1"/>
</dbReference>
<dbReference type="PROSITE" id="PS00108">
    <property type="entry name" value="PROTEIN_KINASE_ST"/>
    <property type="match status" value="1"/>
</dbReference>
<dbReference type="Proteomes" id="UP000181917">
    <property type="component" value="Unassembled WGS sequence"/>
</dbReference>
<dbReference type="AlphaFoldDB" id="A0A1H0ZQG4"/>
<dbReference type="GO" id="GO:0005524">
    <property type="term" value="F:ATP binding"/>
    <property type="evidence" value="ECO:0007669"/>
    <property type="project" value="InterPro"/>
</dbReference>
<dbReference type="GO" id="GO:0004674">
    <property type="term" value="F:protein serine/threonine kinase activity"/>
    <property type="evidence" value="ECO:0007669"/>
    <property type="project" value="UniProtKB-KW"/>
</dbReference>
<dbReference type="PROSITE" id="PS50011">
    <property type="entry name" value="PROTEIN_KINASE_DOM"/>
    <property type="match status" value="1"/>
</dbReference>
<keyword evidence="2" id="KW-0808">Transferase</keyword>
<dbReference type="RefSeq" id="WP_083339513.1">
    <property type="nucleotide sequence ID" value="NZ_CP018863.1"/>
</dbReference>
<dbReference type="GO" id="GO:0005737">
    <property type="term" value="C:cytoplasm"/>
    <property type="evidence" value="ECO:0007669"/>
    <property type="project" value="TreeGrafter"/>
</dbReference>
<dbReference type="SMART" id="SM00220">
    <property type="entry name" value="S_TKc"/>
    <property type="match status" value="1"/>
</dbReference>
<sequence length="293" mass="32207">MTPPVITAGPEEVLKPTADGPAWEDSYPAGRRYRLGPLLGYGSEGAVRKALDTHTGRTVAVKIFRTDAVHSGERFHREVSIHRRLNHWAIVPMTDYGRMPAAAGATEQAFMVMEYVEGRNLRHLLQKGPADPAMTAAWMASILHALSHVHRKGIVHNDIKPANILIPSLANERRGAVAKLTDFGIATSRRHAPLASLSGTAHYMSPEEVHGAQATEASDIYALGLVALECLTGVKPFPGTPVETMVARALNKPRIPYTLGRRWIVLLQAMTDLRPAERPTARQALRMLHRINR</sequence>
<evidence type="ECO:0000313" key="2">
    <source>
        <dbReference type="EMBL" id="SDQ29266.1"/>
    </source>
</evidence>
<keyword evidence="2" id="KW-0723">Serine/threonine-protein kinase</keyword>
<dbReference type="STRING" id="37928.SAMN04489742_0485"/>
<keyword evidence="2" id="KW-0418">Kinase</keyword>
<dbReference type="EMBL" id="FNKH01000002">
    <property type="protein sequence ID" value="SDQ29266.1"/>
    <property type="molecule type" value="Genomic_DNA"/>
</dbReference>
<dbReference type="InterPro" id="IPR011009">
    <property type="entry name" value="Kinase-like_dom_sf"/>
</dbReference>
<accession>A0A1H0ZQG4</accession>
<organism evidence="2 3">
    <name type="scientific">Crystallibacter crystallopoietes</name>
    <dbReference type="NCBI Taxonomy" id="37928"/>
    <lineage>
        <taxon>Bacteria</taxon>
        <taxon>Bacillati</taxon>
        <taxon>Actinomycetota</taxon>
        <taxon>Actinomycetes</taxon>
        <taxon>Micrococcales</taxon>
        <taxon>Micrococcaceae</taxon>
        <taxon>Crystallibacter</taxon>
    </lineage>
</organism>
<dbReference type="SUPFAM" id="SSF56112">
    <property type="entry name" value="Protein kinase-like (PK-like)"/>
    <property type="match status" value="1"/>
</dbReference>
<dbReference type="InterPro" id="IPR000719">
    <property type="entry name" value="Prot_kinase_dom"/>
</dbReference>
<dbReference type="InterPro" id="IPR053235">
    <property type="entry name" value="Ser_Thr_kinase"/>
</dbReference>
<dbReference type="InterPro" id="IPR008271">
    <property type="entry name" value="Ser/Thr_kinase_AS"/>
</dbReference>
<proteinExistence type="predicted"/>
<feature type="domain" description="Protein kinase" evidence="1">
    <location>
        <begin position="33"/>
        <end position="292"/>
    </location>
</feature>
<reference evidence="2 3" key="1">
    <citation type="submission" date="2016-10" db="EMBL/GenBank/DDBJ databases">
        <authorList>
            <person name="de Groot N.N."/>
        </authorList>
    </citation>
    <scope>NUCLEOTIDE SEQUENCE [LARGE SCALE GENOMIC DNA]</scope>
    <source>
        <strain evidence="2 3">DSM 20117</strain>
    </source>
</reference>
<dbReference type="PANTHER" id="PTHR24361">
    <property type="entry name" value="MITOGEN-ACTIVATED KINASE KINASE KINASE"/>
    <property type="match status" value="1"/>
</dbReference>
<dbReference type="CDD" id="cd14014">
    <property type="entry name" value="STKc_PknB_like"/>
    <property type="match status" value="1"/>
</dbReference>
<dbReference type="OrthoDB" id="9762169at2"/>
<evidence type="ECO:0000259" key="1">
    <source>
        <dbReference type="PROSITE" id="PS50011"/>
    </source>
</evidence>
<name>A0A1H0ZQG4_9MICC</name>
<gene>
    <name evidence="2" type="ORF">SAMN04489742_0485</name>
</gene>
<dbReference type="Gene3D" id="1.10.510.10">
    <property type="entry name" value="Transferase(Phosphotransferase) domain 1"/>
    <property type="match status" value="1"/>
</dbReference>
<evidence type="ECO:0000313" key="3">
    <source>
        <dbReference type="Proteomes" id="UP000181917"/>
    </source>
</evidence>
<protein>
    <submittedName>
        <fullName evidence="2">Serine/threonine protein kinase</fullName>
    </submittedName>
</protein>
<keyword evidence="3" id="KW-1185">Reference proteome</keyword>